<name>A0A4Y2J6X5_ARAVE</name>
<comment type="caution">
    <text evidence="1">The sequence shown here is derived from an EMBL/GenBank/DDBJ whole genome shotgun (WGS) entry which is preliminary data.</text>
</comment>
<sequence>MSGLDGSKRADEALKMMRCQSCLSSVSTTDEQIVIVKKNCDLLSKNCCRDCKICCVKRLHDSAKHRPPDLRKAKSRLRYHDNAQTPGPSWCQITCQNLTFRYFHNQLISLISSKCPFPSDEEFA</sequence>
<accession>A0A4Y2J6X5</accession>
<reference evidence="1 2" key="1">
    <citation type="journal article" date="2019" name="Sci. Rep.">
        <title>Orb-weaving spider Araneus ventricosus genome elucidates the spidroin gene catalogue.</title>
        <authorList>
            <person name="Kono N."/>
            <person name="Nakamura H."/>
            <person name="Ohtoshi R."/>
            <person name="Moran D.A.P."/>
            <person name="Shinohara A."/>
            <person name="Yoshida Y."/>
            <person name="Fujiwara M."/>
            <person name="Mori M."/>
            <person name="Tomita M."/>
            <person name="Arakawa K."/>
        </authorList>
    </citation>
    <scope>NUCLEOTIDE SEQUENCE [LARGE SCALE GENOMIC DNA]</scope>
</reference>
<keyword evidence="2" id="KW-1185">Reference proteome</keyword>
<protein>
    <submittedName>
        <fullName evidence="1">Uncharacterized protein</fullName>
    </submittedName>
</protein>
<evidence type="ECO:0000313" key="2">
    <source>
        <dbReference type="Proteomes" id="UP000499080"/>
    </source>
</evidence>
<gene>
    <name evidence="1" type="ORF">AVEN_120215_1</name>
</gene>
<dbReference type="EMBL" id="BGPR01003199">
    <property type="protein sequence ID" value="GBM84946.1"/>
    <property type="molecule type" value="Genomic_DNA"/>
</dbReference>
<evidence type="ECO:0000313" key="1">
    <source>
        <dbReference type="EMBL" id="GBM84946.1"/>
    </source>
</evidence>
<dbReference type="AlphaFoldDB" id="A0A4Y2J6X5"/>
<proteinExistence type="predicted"/>
<dbReference type="Proteomes" id="UP000499080">
    <property type="component" value="Unassembled WGS sequence"/>
</dbReference>
<organism evidence="1 2">
    <name type="scientific">Araneus ventricosus</name>
    <name type="common">Orbweaver spider</name>
    <name type="synonym">Epeira ventricosa</name>
    <dbReference type="NCBI Taxonomy" id="182803"/>
    <lineage>
        <taxon>Eukaryota</taxon>
        <taxon>Metazoa</taxon>
        <taxon>Ecdysozoa</taxon>
        <taxon>Arthropoda</taxon>
        <taxon>Chelicerata</taxon>
        <taxon>Arachnida</taxon>
        <taxon>Araneae</taxon>
        <taxon>Araneomorphae</taxon>
        <taxon>Entelegynae</taxon>
        <taxon>Araneoidea</taxon>
        <taxon>Araneidae</taxon>
        <taxon>Araneus</taxon>
    </lineage>
</organism>